<reference evidence="1" key="1">
    <citation type="journal article" date="2015" name="Int. J. Syst. Evol. Microbiol.">
        <title>Rhizobium oryzicola sp. nov., potential plant-growth-promoting endophytic bacteria isolated from rice roots.</title>
        <authorList>
            <person name="Zhang X.X."/>
            <person name="Gao J.S."/>
            <person name="Cao Y.H."/>
            <person name="Sheirdil R.A."/>
            <person name="Wang X.C."/>
            <person name="Zhang L."/>
        </authorList>
    </citation>
    <scope>NUCLEOTIDE SEQUENCE</scope>
    <source>
        <strain evidence="1">05753</strain>
    </source>
</reference>
<reference evidence="1" key="2">
    <citation type="submission" date="2023-07" db="EMBL/GenBank/DDBJ databases">
        <authorList>
            <person name="Sun H."/>
        </authorList>
    </citation>
    <scope>NUCLEOTIDE SEQUENCE</scope>
    <source>
        <strain evidence="1">05753</strain>
    </source>
</reference>
<keyword evidence="2" id="KW-1185">Reference proteome</keyword>
<proteinExistence type="predicted"/>
<dbReference type="RefSeq" id="WP_302078460.1">
    <property type="nucleotide sequence ID" value="NZ_JAUKWQ010000007.1"/>
</dbReference>
<dbReference type="EMBL" id="JAUKWQ010000007">
    <property type="protein sequence ID" value="MDO1584234.1"/>
    <property type="molecule type" value="Genomic_DNA"/>
</dbReference>
<accession>A0ABT8T0F6</accession>
<comment type="caution">
    <text evidence="1">The sequence shown here is derived from an EMBL/GenBank/DDBJ whole genome shotgun (WGS) entry which is preliminary data.</text>
</comment>
<protein>
    <submittedName>
        <fullName evidence="1">Uncharacterized protein</fullName>
    </submittedName>
</protein>
<evidence type="ECO:0000313" key="2">
    <source>
        <dbReference type="Proteomes" id="UP001169006"/>
    </source>
</evidence>
<sequence>MRQTAPLTLEPQDLDFLQSYFDSVRHDKRIDINSRAATDLASQIIELYEDGARNREELDSRISI</sequence>
<name>A0ABT8T0F6_9HYPH</name>
<evidence type="ECO:0000313" key="1">
    <source>
        <dbReference type="EMBL" id="MDO1584234.1"/>
    </source>
</evidence>
<gene>
    <name evidence="1" type="ORF">Q2T52_19285</name>
</gene>
<organism evidence="1 2">
    <name type="scientific">Rhizobium oryzicola</name>
    <dbReference type="NCBI Taxonomy" id="1232668"/>
    <lineage>
        <taxon>Bacteria</taxon>
        <taxon>Pseudomonadati</taxon>
        <taxon>Pseudomonadota</taxon>
        <taxon>Alphaproteobacteria</taxon>
        <taxon>Hyphomicrobiales</taxon>
        <taxon>Rhizobiaceae</taxon>
        <taxon>Rhizobium/Agrobacterium group</taxon>
        <taxon>Rhizobium</taxon>
    </lineage>
</organism>
<dbReference type="Proteomes" id="UP001169006">
    <property type="component" value="Unassembled WGS sequence"/>
</dbReference>